<sequence>MELANNKKLTPTVVKRLEKQLITLKLYYMQENPDDIAKKLDISNRTVYNYYDQRSKIIKEAKLFTTPDPIILALLNDLELLIPPKALNQDQSQQAEKIDSEASSSNVQEPNLIKEGRQIQSSNVSKFETIFSDCILLLTGSDNHKLSNATKNKLIQELQFLISSMTSTEDLFKKLLMTDPWEPFGMMRCYYGSDRTCEKGPDGRKTIACRASYESFQDDFCNRRSSDQLDYNRDGEIIEKYSLCHQSFLSDRPAAECINCIIDFWKRKDSSKVSN</sequence>
<name>A0A8J2MTY8_COTCN</name>
<accession>A0A8J2MTY8</accession>
<dbReference type="Proteomes" id="UP000786811">
    <property type="component" value="Unassembled WGS sequence"/>
</dbReference>
<keyword evidence="2" id="KW-1185">Reference proteome</keyword>
<comment type="caution">
    <text evidence="1">The sequence shown here is derived from an EMBL/GenBank/DDBJ whole genome shotgun (WGS) entry which is preliminary data.</text>
</comment>
<dbReference type="EMBL" id="CAJNRD030001121">
    <property type="protein sequence ID" value="CAG5095513.1"/>
    <property type="molecule type" value="Genomic_DNA"/>
</dbReference>
<reference evidence="1" key="1">
    <citation type="submission" date="2021-04" db="EMBL/GenBank/DDBJ databases">
        <authorList>
            <person name="Chebbi M.A.C M."/>
        </authorList>
    </citation>
    <scope>NUCLEOTIDE SEQUENCE</scope>
</reference>
<evidence type="ECO:0000313" key="2">
    <source>
        <dbReference type="Proteomes" id="UP000786811"/>
    </source>
</evidence>
<gene>
    <name evidence="1" type="ORF">HICCMSTLAB_LOCUS7746</name>
</gene>
<protein>
    <submittedName>
        <fullName evidence="1">Uncharacterized protein</fullName>
    </submittedName>
</protein>
<organism evidence="1 2">
    <name type="scientific">Cotesia congregata</name>
    <name type="common">Parasitoid wasp</name>
    <name type="synonym">Apanteles congregatus</name>
    <dbReference type="NCBI Taxonomy" id="51543"/>
    <lineage>
        <taxon>Eukaryota</taxon>
        <taxon>Metazoa</taxon>
        <taxon>Ecdysozoa</taxon>
        <taxon>Arthropoda</taxon>
        <taxon>Hexapoda</taxon>
        <taxon>Insecta</taxon>
        <taxon>Pterygota</taxon>
        <taxon>Neoptera</taxon>
        <taxon>Endopterygota</taxon>
        <taxon>Hymenoptera</taxon>
        <taxon>Apocrita</taxon>
        <taxon>Ichneumonoidea</taxon>
        <taxon>Braconidae</taxon>
        <taxon>Microgastrinae</taxon>
        <taxon>Cotesia</taxon>
    </lineage>
</organism>
<dbReference type="AlphaFoldDB" id="A0A8J2MTY8"/>
<evidence type="ECO:0000313" key="1">
    <source>
        <dbReference type="EMBL" id="CAG5095513.1"/>
    </source>
</evidence>
<proteinExistence type="predicted"/>